<dbReference type="SUPFAM" id="SSF52540">
    <property type="entry name" value="P-loop containing nucleoside triphosphate hydrolases"/>
    <property type="match status" value="1"/>
</dbReference>
<sequence length="341" mass="39838">MHHHSKTSRFLHWLALDNRHLARAFLNIELSQGECPERSNEKHIFVAGLARSGTTMVLRHLAKDPGLASFTYRDMPFVLMPSLWSKMSRWLNTKPMAPEERAHKDGIYVDANSPEALDEIYWRVTVGESYIQPPFLLAHTPDAAALEGYKQLVNRFLQLTGRNRYLSKGNNNILRLPALKQHFPNAAFVAPFRDPASQASSLHRQHHHFQSSDVFTRKYMSWLAHHEFGADHLRFHFSQNKPCYDTPESVNYWLELWLEVYRHLWETRNDGGASTIFVCYETLCDDPHYWTQLAEKLEVASGMDNEYRLSSARSDERDMDQDLLREAREVYKNLRSLRETH</sequence>
<proteinExistence type="predicted"/>
<protein>
    <submittedName>
        <fullName evidence="1">Sulfotransferase family protein</fullName>
    </submittedName>
</protein>
<dbReference type="Pfam" id="PF13469">
    <property type="entry name" value="Sulfotransfer_3"/>
    <property type="match status" value="1"/>
</dbReference>
<dbReference type="Gene3D" id="3.40.50.300">
    <property type="entry name" value="P-loop containing nucleotide triphosphate hydrolases"/>
    <property type="match status" value="1"/>
</dbReference>
<dbReference type="InterPro" id="IPR027417">
    <property type="entry name" value="P-loop_NTPase"/>
</dbReference>
<dbReference type="GO" id="GO:0016740">
    <property type="term" value="F:transferase activity"/>
    <property type="evidence" value="ECO:0007669"/>
    <property type="project" value="UniProtKB-KW"/>
</dbReference>
<dbReference type="EMBL" id="FTOA01000009">
    <property type="protein sequence ID" value="SIT16529.1"/>
    <property type="molecule type" value="Genomic_DNA"/>
</dbReference>
<keyword evidence="2" id="KW-1185">Reference proteome</keyword>
<dbReference type="AlphaFoldDB" id="A0A1N7Q1I6"/>
<reference evidence="1 2" key="1">
    <citation type="submission" date="2017-01" db="EMBL/GenBank/DDBJ databases">
        <authorList>
            <person name="Mah S.A."/>
            <person name="Swanson W.J."/>
            <person name="Moy G.W."/>
            <person name="Vacquier V.D."/>
        </authorList>
    </citation>
    <scope>NUCLEOTIDE SEQUENCE [LARGE SCALE GENOMIC DNA]</scope>
    <source>
        <strain evidence="1 2">DSM 11589</strain>
    </source>
</reference>
<dbReference type="STRING" id="80876.SAMN05421779_10953"/>
<accession>A0A1N7Q1I6</accession>
<gene>
    <name evidence="1" type="ORF">SAMN05421779_10953</name>
</gene>
<evidence type="ECO:0000313" key="2">
    <source>
        <dbReference type="Proteomes" id="UP000185678"/>
    </source>
</evidence>
<name>A0A1N7Q1I6_9PROT</name>
<dbReference type="Proteomes" id="UP000185678">
    <property type="component" value="Unassembled WGS sequence"/>
</dbReference>
<organism evidence="1 2">
    <name type="scientific">Insolitispirillum peregrinum</name>
    <dbReference type="NCBI Taxonomy" id="80876"/>
    <lineage>
        <taxon>Bacteria</taxon>
        <taxon>Pseudomonadati</taxon>
        <taxon>Pseudomonadota</taxon>
        <taxon>Alphaproteobacteria</taxon>
        <taxon>Rhodospirillales</taxon>
        <taxon>Novispirillaceae</taxon>
        <taxon>Insolitispirillum</taxon>
    </lineage>
</organism>
<evidence type="ECO:0000313" key="1">
    <source>
        <dbReference type="EMBL" id="SIT16529.1"/>
    </source>
</evidence>
<keyword evidence="1" id="KW-0808">Transferase</keyword>
<dbReference type="RefSeq" id="WP_076401926.1">
    <property type="nucleotide sequence ID" value="NZ_FTOA01000009.1"/>
</dbReference>